<protein>
    <recommendedName>
        <fullName evidence="4">Bacterial surface antigen (D15) domain-containing protein</fullName>
    </recommendedName>
</protein>
<dbReference type="AlphaFoldDB" id="A0A2S7XRU9"/>
<keyword evidence="6" id="KW-1185">Reference proteome</keyword>
<dbReference type="Pfam" id="PF01103">
    <property type="entry name" value="Omp85"/>
    <property type="match status" value="1"/>
</dbReference>
<keyword evidence="2" id="KW-0472">Membrane</keyword>
<comment type="subcellular location">
    <subcellularLocation>
        <location evidence="1">Membrane</location>
    </subcellularLocation>
</comment>
<evidence type="ECO:0000259" key="4">
    <source>
        <dbReference type="Pfam" id="PF01103"/>
    </source>
</evidence>
<dbReference type="Proteomes" id="UP000239936">
    <property type="component" value="Unassembled WGS sequence"/>
</dbReference>
<dbReference type="OrthoDB" id="9769707at2"/>
<organism evidence="5 6">
    <name type="scientific">Chromatium okenii</name>
    <dbReference type="NCBI Taxonomy" id="61644"/>
    <lineage>
        <taxon>Bacteria</taxon>
        <taxon>Pseudomonadati</taxon>
        <taxon>Pseudomonadota</taxon>
        <taxon>Gammaproteobacteria</taxon>
        <taxon>Chromatiales</taxon>
        <taxon>Chromatiaceae</taxon>
        <taxon>Chromatium</taxon>
    </lineage>
</organism>
<evidence type="ECO:0000256" key="3">
    <source>
        <dbReference type="SAM" id="MobiDB-lite"/>
    </source>
</evidence>
<name>A0A2S7XRU9_9GAMM</name>
<gene>
    <name evidence="5" type="ORF">CXB77_06235</name>
</gene>
<comment type="caution">
    <text evidence="5">The sequence shown here is derived from an EMBL/GenBank/DDBJ whole genome shotgun (WGS) entry which is preliminary data.</text>
</comment>
<proteinExistence type="predicted"/>
<dbReference type="InterPro" id="IPR000184">
    <property type="entry name" value="Bac_surfAg_D15"/>
</dbReference>
<evidence type="ECO:0000313" key="5">
    <source>
        <dbReference type="EMBL" id="PQJ96450.1"/>
    </source>
</evidence>
<sequence>MDAGAGLPHSTSRSDPRLSQHQTATPGCRQRHRQRLVANAGAGARQLGRNGWLRSFGVDYAYEDLDAASGSLGATNALVPTLSWSKSVTDDPILTQHGYRIKYSLLGGLEGLLAEATYLSGQLQYKWIQGFAKSYRLIARTDLGVTLTEQVNALPQSRRFYAGGDQSLRGWGFNALGPRASGSTAVSGGRYLAVGSIELERQLAGRWSAALFTDFGNAFDRINAPAPELSAGVGVRWASPIGQIRFDLAFALSEDAHANGLPPARLHLVIGPDL</sequence>
<dbReference type="EMBL" id="PPGH01000034">
    <property type="protein sequence ID" value="PQJ96450.1"/>
    <property type="molecule type" value="Genomic_DNA"/>
</dbReference>
<evidence type="ECO:0000256" key="2">
    <source>
        <dbReference type="ARBA" id="ARBA00023136"/>
    </source>
</evidence>
<dbReference type="GO" id="GO:0019867">
    <property type="term" value="C:outer membrane"/>
    <property type="evidence" value="ECO:0007669"/>
    <property type="project" value="InterPro"/>
</dbReference>
<dbReference type="Gene3D" id="2.40.160.50">
    <property type="entry name" value="membrane protein fhac: a member of the omp85/tpsb transporter family"/>
    <property type="match status" value="1"/>
</dbReference>
<reference evidence="5 6" key="1">
    <citation type="submission" date="2018-01" db="EMBL/GenBank/DDBJ databases">
        <title>The complete genome sequence of Chromatium okenii LaCa, a purple sulfur bacterium with a turbulent life.</title>
        <authorList>
            <person name="Luedin S.M."/>
            <person name="Liechti N."/>
            <person name="Storelli N."/>
            <person name="Danza F."/>
            <person name="Wittwer M."/>
            <person name="Pothier J.F."/>
            <person name="Tonolla M.A."/>
        </authorList>
    </citation>
    <scope>NUCLEOTIDE SEQUENCE [LARGE SCALE GENOMIC DNA]</scope>
    <source>
        <strain evidence="5 6">LaCa</strain>
    </source>
</reference>
<accession>A0A2S7XRU9</accession>
<evidence type="ECO:0000313" key="6">
    <source>
        <dbReference type="Proteomes" id="UP000239936"/>
    </source>
</evidence>
<evidence type="ECO:0000256" key="1">
    <source>
        <dbReference type="ARBA" id="ARBA00004370"/>
    </source>
</evidence>
<feature type="region of interest" description="Disordered" evidence="3">
    <location>
        <begin position="1"/>
        <end position="30"/>
    </location>
</feature>
<feature type="domain" description="Bacterial surface antigen (D15)" evidence="4">
    <location>
        <begin position="75"/>
        <end position="270"/>
    </location>
</feature>